<evidence type="ECO:0000313" key="2">
    <source>
        <dbReference type="Proteomes" id="UP000002210"/>
    </source>
</evidence>
<protein>
    <submittedName>
        <fullName evidence="1">Uncharacterized protein</fullName>
    </submittedName>
</protein>
<name>A0A125Y9R3_BACC3</name>
<reference evidence="1 2" key="1">
    <citation type="submission" date="2009-02" db="EMBL/GenBank/DDBJ databases">
        <title>Genome sequence of Bacillus cereus 03BB102.</title>
        <authorList>
            <person name="Dodson R.J."/>
            <person name="Jackson P."/>
            <person name="Munk A.C."/>
            <person name="Brettin T."/>
            <person name="Bruce D."/>
            <person name="Detter C."/>
            <person name="Tapia R."/>
            <person name="Han C."/>
            <person name="Sutton G."/>
            <person name="Sims D."/>
        </authorList>
    </citation>
    <scope>NUCLEOTIDE SEQUENCE [LARGE SCALE GENOMIC DNA]</scope>
    <source>
        <strain evidence="1 2">03BB102</strain>
        <plasmid evidence="2">Plasmid p03BB102_179</plasmid>
    </source>
</reference>
<dbReference type="AlphaFoldDB" id="A0A125Y9R3"/>
<dbReference type="EMBL" id="CP001406">
    <property type="protein sequence ID" value="ACO25653.1"/>
    <property type="molecule type" value="Genomic_DNA"/>
</dbReference>
<keyword evidence="1" id="KW-0614">Plasmid</keyword>
<evidence type="ECO:0000313" key="1">
    <source>
        <dbReference type="EMBL" id="ACO25653.1"/>
    </source>
</evidence>
<proteinExistence type="predicted"/>
<sequence length="41" mass="5175">MFVIYNIQIYTPFNRMKRYTYIFIKFYDSYYTTINALFIVV</sequence>
<dbReference type="Proteomes" id="UP000002210">
    <property type="component" value="Plasmid p03BB102_179"/>
</dbReference>
<accession>A0A125Y9R3</accession>
<geneLocation type="plasmid" evidence="1 2">
    <name>p03BB102_179</name>
</geneLocation>
<organism evidence="1 2">
    <name type="scientific">Bacillus cereus (strain 03BB102)</name>
    <dbReference type="NCBI Taxonomy" id="572264"/>
    <lineage>
        <taxon>Bacteria</taxon>
        <taxon>Bacillati</taxon>
        <taxon>Bacillota</taxon>
        <taxon>Bacilli</taxon>
        <taxon>Bacillales</taxon>
        <taxon>Bacillaceae</taxon>
        <taxon>Bacillus</taxon>
        <taxon>Bacillus cereus group</taxon>
    </lineage>
</organism>
<dbReference type="KEGG" id="bcx:BCA_A0165"/>
<gene>
    <name evidence="1" type="ordered locus">BCA_A0165</name>
</gene>